<dbReference type="InterPro" id="IPR003439">
    <property type="entry name" value="ABC_transporter-like_ATP-bd"/>
</dbReference>
<dbReference type="GO" id="GO:0055052">
    <property type="term" value="C:ATP-binding cassette (ABC) transporter complex, substrate-binding subunit-containing"/>
    <property type="evidence" value="ECO:0007669"/>
    <property type="project" value="TreeGrafter"/>
</dbReference>
<dbReference type="PANTHER" id="PTHR43875:SF15">
    <property type="entry name" value="TREHALOSE IMPORT ATP-BINDING PROTEIN SUGC"/>
    <property type="match status" value="1"/>
</dbReference>
<evidence type="ECO:0000313" key="9">
    <source>
        <dbReference type="Proteomes" id="UP000182743"/>
    </source>
</evidence>
<protein>
    <submittedName>
        <fullName evidence="8">sn-glycerol-3-phosphate import ATP-binding protein UgpC</fullName>
        <ecNumber evidence="8">3.6.3.20</ecNumber>
    </submittedName>
</protein>
<dbReference type="FunFam" id="3.40.50.300:FF:000042">
    <property type="entry name" value="Maltose/maltodextrin ABC transporter, ATP-binding protein"/>
    <property type="match status" value="1"/>
</dbReference>
<organism evidence="8 9">
    <name type="scientific">Neomoorella thermoacetica</name>
    <name type="common">Clostridium thermoaceticum</name>
    <dbReference type="NCBI Taxonomy" id="1525"/>
    <lineage>
        <taxon>Bacteria</taxon>
        <taxon>Bacillati</taxon>
        <taxon>Bacillota</taxon>
        <taxon>Clostridia</taxon>
        <taxon>Neomoorellales</taxon>
        <taxon>Neomoorellaceae</taxon>
        <taxon>Neomoorella</taxon>
    </lineage>
</organism>
<keyword evidence="6" id="KW-0472">Membrane</keyword>
<comment type="caution">
    <text evidence="8">The sequence shown here is derived from an EMBL/GenBank/DDBJ whole genome shotgun (WGS) entry which is preliminary data.</text>
</comment>
<accession>A0A1J5JRQ4</accession>
<dbReference type="SMART" id="SM00382">
    <property type="entry name" value="AAA"/>
    <property type="match status" value="1"/>
</dbReference>
<dbReference type="Proteomes" id="UP000182743">
    <property type="component" value="Unassembled WGS sequence"/>
</dbReference>
<dbReference type="PROSITE" id="PS50893">
    <property type="entry name" value="ABC_TRANSPORTER_2"/>
    <property type="match status" value="1"/>
</dbReference>
<dbReference type="GO" id="GO:0005524">
    <property type="term" value="F:ATP binding"/>
    <property type="evidence" value="ECO:0007669"/>
    <property type="project" value="UniProtKB-KW"/>
</dbReference>
<dbReference type="AlphaFoldDB" id="A0A1J5JRQ4"/>
<dbReference type="GO" id="GO:0008643">
    <property type="term" value="P:carbohydrate transport"/>
    <property type="evidence" value="ECO:0007669"/>
    <property type="project" value="InterPro"/>
</dbReference>
<dbReference type="EMBL" id="MIHH01000015">
    <property type="protein sequence ID" value="OIQ08136.1"/>
    <property type="molecule type" value="Genomic_DNA"/>
</dbReference>
<feature type="domain" description="ABC transporter" evidence="7">
    <location>
        <begin position="4"/>
        <end position="237"/>
    </location>
</feature>
<dbReference type="Pfam" id="PF00005">
    <property type="entry name" value="ABC_tran"/>
    <property type="match status" value="1"/>
</dbReference>
<name>A0A1J5JRQ4_NEOTH</name>
<dbReference type="SUPFAM" id="SSF52540">
    <property type="entry name" value="P-loop containing nucleoside triphosphate hydrolases"/>
    <property type="match status" value="1"/>
</dbReference>
<dbReference type="InterPro" id="IPR012340">
    <property type="entry name" value="NA-bd_OB-fold"/>
</dbReference>
<sequence length="380" mass="42685">MADLKLENITKRFKKVIAIENLNFEVKNNEFFVLFGPAGAGKTTTLNIIAGIYTPDTGRFYMNGKLMNLVEPAERNVAMVFENYALYPHMTVYENMSSPLRSPMTHITGEENIRREVTRVAEMLGIAQLLERRPSELSNGQRQRVALGRALVRKPEVYLMDEPIAHLDAKLRHMMRAELKEMQAKLNATTIYVTHDYLEALSLADRIAVLNKGQIVQVGTPDEIYYRPATEFVAECFGDPAINIHEGELVNQNGDIYVRMLGQVIPSKVPGNVVQKLKAVGRNIHVGIRPNDIQFYLDGPVAGTITGKVYSFEPLGAKGVLNVSFGNELLRIKAPVNTQVTPDQPIQVLINMENAIFFDCEKRHFLARSEQLGEDSAWLN</sequence>
<dbReference type="InterPro" id="IPR003593">
    <property type="entry name" value="AAA+_ATPase"/>
</dbReference>
<keyword evidence="8" id="KW-0378">Hydrolase</keyword>
<evidence type="ECO:0000256" key="5">
    <source>
        <dbReference type="ARBA" id="ARBA00022967"/>
    </source>
</evidence>
<evidence type="ECO:0000256" key="1">
    <source>
        <dbReference type="ARBA" id="ARBA00022448"/>
    </source>
</evidence>
<dbReference type="Gene3D" id="2.40.50.140">
    <property type="entry name" value="Nucleic acid-binding proteins"/>
    <property type="match status" value="1"/>
</dbReference>
<dbReference type="Gene3D" id="2.40.50.100">
    <property type="match status" value="1"/>
</dbReference>
<dbReference type="EC" id="3.6.3.20" evidence="8"/>
<keyword evidence="3" id="KW-0547">Nucleotide-binding</keyword>
<evidence type="ECO:0000256" key="4">
    <source>
        <dbReference type="ARBA" id="ARBA00022840"/>
    </source>
</evidence>
<keyword evidence="5" id="KW-1278">Translocase</keyword>
<evidence type="ECO:0000313" key="8">
    <source>
        <dbReference type="EMBL" id="OIQ08136.1"/>
    </source>
</evidence>
<dbReference type="InterPro" id="IPR047641">
    <property type="entry name" value="ABC_transpr_MalK/UgpC-like"/>
</dbReference>
<evidence type="ECO:0000256" key="2">
    <source>
        <dbReference type="ARBA" id="ARBA00022475"/>
    </source>
</evidence>
<dbReference type="GO" id="GO:0016887">
    <property type="term" value="F:ATP hydrolysis activity"/>
    <property type="evidence" value="ECO:0007669"/>
    <property type="project" value="InterPro"/>
</dbReference>
<gene>
    <name evidence="8" type="primary">ugpC_2</name>
    <name evidence="8" type="ORF">MOOR_22110</name>
</gene>
<dbReference type="PANTHER" id="PTHR43875">
    <property type="entry name" value="MALTODEXTRIN IMPORT ATP-BINDING PROTEIN MSMX"/>
    <property type="match status" value="1"/>
</dbReference>
<keyword evidence="2" id="KW-1003">Cell membrane</keyword>
<keyword evidence="1" id="KW-0813">Transport</keyword>
<dbReference type="SUPFAM" id="SSF50331">
    <property type="entry name" value="MOP-like"/>
    <property type="match status" value="1"/>
</dbReference>
<proteinExistence type="predicted"/>
<evidence type="ECO:0000256" key="3">
    <source>
        <dbReference type="ARBA" id="ARBA00022741"/>
    </source>
</evidence>
<dbReference type="CDD" id="cd03301">
    <property type="entry name" value="ABC_MalK_N"/>
    <property type="match status" value="1"/>
</dbReference>
<dbReference type="Gene3D" id="3.40.50.300">
    <property type="entry name" value="P-loop containing nucleotide triphosphate hydrolases"/>
    <property type="match status" value="1"/>
</dbReference>
<keyword evidence="4 8" id="KW-0067">ATP-binding</keyword>
<dbReference type="GO" id="GO:0140359">
    <property type="term" value="F:ABC-type transporter activity"/>
    <property type="evidence" value="ECO:0007669"/>
    <property type="project" value="InterPro"/>
</dbReference>
<dbReference type="RefSeq" id="WP_071521302.1">
    <property type="nucleotide sequence ID" value="NZ_MIHH01000015.1"/>
</dbReference>
<reference evidence="8 9" key="1">
    <citation type="submission" date="2016-08" db="EMBL/GenBank/DDBJ databases">
        <title>Genome-based comparison of Moorella thermoacetic strains.</title>
        <authorList>
            <person name="Poehlein A."/>
            <person name="Bengelsdorf F.R."/>
            <person name="Esser C."/>
            <person name="Duerre P."/>
            <person name="Daniel R."/>
        </authorList>
    </citation>
    <scope>NUCLEOTIDE SEQUENCE [LARGE SCALE GENOMIC DNA]</scope>
    <source>
        <strain evidence="8 9">DSM 11768</strain>
    </source>
</reference>
<evidence type="ECO:0000256" key="6">
    <source>
        <dbReference type="ARBA" id="ARBA00023136"/>
    </source>
</evidence>
<evidence type="ECO:0000259" key="7">
    <source>
        <dbReference type="PROSITE" id="PS50893"/>
    </source>
</evidence>
<dbReference type="InterPro" id="IPR015855">
    <property type="entry name" value="ABC_transpr_MalK-like"/>
</dbReference>
<dbReference type="InterPro" id="IPR027417">
    <property type="entry name" value="P-loop_NTPase"/>
</dbReference>
<dbReference type="InterPro" id="IPR008995">
    <property type="entry name" value="Mo/tungstate-bd_C_term_dom"/>
</dbReference>